<feature type="region of interest" description="Disordered" evidence="1">
    <location>
        <begin position="1"/>
        <end position="21"/>
    </location>
</feature>
<evidence type="ECO:0000313" key="3">
    <source>
        <dbReference type="Proteomes" id="UP001196413"/>
    </source>
</evidence>
<name>A0AAD5RF23_PARTN</name>
<protein>
    <submittedName>
        <fullName evidence="2">Uncharacterized protein</fullName>
    </submittedName>
</protein>
<dbReference type="Proteomes" id="UP001196413">
    <property type="component" value="Unassembled WGS sequence"/>
</dbReference>
<accession>A0AAD5RF23</accession>
<evidence type="ECO:0000256" key="1">
    <source>
        <dbReference type="SAM" id="MobiDB-lite"/>
    </source>
</evidence>
<keyword evidence="3" id="KW-1185">Reference proteome</keyword>
<proteinExistence type="predicted"/>
<sequence length="65" mass="7396">MKKIKTRKGSSQPQAKDGNLHDRLLVNRGIGPVLQCFPLTSRTNVHLLRPLAHNFRRRLQNASIP</sequence>
<dbReference type="EMBL" id="JAHQIW010007498">
    <property type="protein sequence ID" value="KAJ1374925.1"/>
    <property type="molecule type" value="Genomic_DNA"/>
</dbReference>
<evidence type="ECO:0000313" key="2">
    <source>
        <dbReference type="EMBL" id="KAJ1374925.1"/>
    </source>
</evidence>
<gene>
    <name evidence="2" type="ORF">KIN20_038130</name>
</gene>
<organism evidence="2 3">
    <name type="scientific">Parelaphostrongylus tenuis</name>
    <name type="common">Meningeal worm</name>
    <dbReference type="NCBI Taxonomy" id="148309"/>
    <lineage>
        <taxon>Eukaryota</taxon>
        <taxon>Metazoa</taxon>
        <taxon>Ecdysozoa</taxon>
        <taxon>Nematoda</taxon>
        <taxon>Chromadorea</taxon>
        <taxon>Rhabditida</taxon>
        <taxon>Rhabditina</taxon>
        <taxon>Rhabditomorpha</taxon>
        <taxon>Strongyloidea</taxon>
        <taxon>Metastrongylidae</taxon>
        <taxon>Parelaphostrongylus</taxon>
    </lineage>
</organism>
<dbReference type="AlphaFoldDB" id="A0AAD5RF23"/>
<comment type="caution">
    <text evidence="2">The sequence shown here is derived from an EMBL/GenBank/DDBJ whole genome shotgun (WGS) entry which is preliminary data.</text>
</comment>
<reference evidence="2" key="1">
    <citation type="submission" date="2021-06" db="EMBL/GenBank/DDBJ databases">
        <title>Parelaphostrongylus tenuis whole genome reference sequence.</title>
        <authorList>
            <person name="Garwood T.J."/>
            <person name="Larsen P.A."/>
            <person name="Fountain-Jones N.M."/>
            <person name="Garbe J.R."/>
            <person name="Macchietto M.G."/>
            <person name="Kania S.A."/>
            <person name="Gerhold R.W."/>
            <person name="Richards J.E."/>
            <person name="Wolf T.M."/>
        </authorList>
    </citation>
    <scope>NUCLEOTIDE SEQUENCE</scope>
    <source>
        <strain evidence="2">MNPRO001-30</strain>
        <tissue evidence="2">Meninges</tissue>
    </source>
</reference>